<reference evidence="5 6" key="1">
    <citation type="submission" date="2018-05" db="EMBL/GenBank/DDBJ databases">
        <title>Acuticoccus sediminis sp. nov., isolated from deep-sea sediment of Indian Ocean.</title>
        <authorList>
            <person name="Liu X."/>
            <person name="Lai Q."/>
            <person name="Du Y."/>
            <person name="Sun F."/>
            <person name="Zhang X."/>
            <person name="Wang S."/>
            <person name="Shao Z."/>
        </authorList>
    </citation>
    <scope>NUCLEOTIDE SEQUENCE [LARGE SCALE GENOMIC DNA]</scope>
    <source>
        <strain evidence="5 6">PTG4-2</strain>
    </source>
</reference>
<evidence type="ECO:0000256" key="1">
    <source>
        <dbReference type="ARBA" id="ARBA00023015"/>
    </source>
</evidence>
<dbReference type="Pfam" id="PF00392">
    <property type="entry name" value="GntR"/>
    <property type="match status" value="1"/>
</dbReference>
<dbReference type="InterPro" id="IPR008920">
    <property type="entry name" value="TF_FadR/GntR_C"/>
</dbReference>
<dbReference type="PANTHER" id="PTHR43537">
    <property type="entry name" value="TRANSCRIPTIONAL REGULATOR, GNTR FAMILY"/>
    <property type="match status" value="1"/>
</dbReference>
<dbReference type="GO" id="GO:0003700">
    <property type="term" value="F:DNA-binding transcription factor activity"/>
    <property type="evidence" value="ECO:0007669"/>
    <property type="project" value="InterPro"/>
</dbReference>
<accession>A0A8B2NYM2</accession>
<dbReference type="PROSITE" id="PS50949">
    <property type="entry name" value="HTH_GNTR"/>
    <property type="match status" value="1"/>
</dbReference>
<dbReference type="OrthoDB" id="7618373at2"/>
<dbReference type="GO" id="GO:0003677">
    <property type="term" value="F:DNA binding"/>
    <property type="evidence" value="ECO:0007669"/>
    <property type="project" value="UniProtKB-KW"/>
</dbReference>
<evidence type="ECO:0000256" key="2">
    <source>
        <dbReference type="ARBA" id="ARBA00023125"/>
    </source>
</evidence>
<dbReference type="InterPro" id="IPR036390">
    <property type="entry name" value="WH_DNA-bd_sf"/>
</dbReference>
<dbReference type="PANTHER" id="PTHR43537:SF53">
    <property type="entry name" value="HTH-TYPE TRANSCRIPTIONAL REPRESSOR NANR"/>
    <property type="match status" value="1"/>
</dbReference>
<evidence type="ECO:0000313" key="6">
    <source>
        <dbReference type="Proteomes" id="UP000249590"/>
    </source>
</evidence>
<dbReference type="Gene3D" id="1.10.10.10">
    <property type="entry name" value="Winged helix-like DNA-binding domain superfamily/Winged helix DNA-binding domain"/>
    <property type="match status" value="1"/>
</dbReference>
<dbReference type="PRINTS" id="PR00035">
    <property type="entry name" value="HTHGNTR"/>
</dbReference>
<dbReference type="EMBL" id="QHHQ01000002">
    <property type="protein sequence ID" value="RAI01700.1"/>
    <property type="molecule type" value="Genomic_DNA"/>
</dbReference>
<dbReference type="SMART" id="SM00895">
    <property type="entry name" value="FCD"/>
    <property type="match status" value="1"/>
</dbReference>
<dbReference type="SUPFAM" id="SSF48008">
    <property type="entry name" value="GntR ligand-binding domain-like"/>
    <property type="match status" value="1"/>
</dbReference>
<dbReference type="SUPFAM" id="SSF46785">
    <property type="entry name" value="Winged helix' DNA-binding domain"/>
    <property type="match status" value="1"/>
</dbReference>
<dbReference type="Pfam" id="PF07729">
    <property type="entry name" value="FCD"/>
    <property type="match status" value="1"/>
</dbReference>
<dbReference type="Gene3D" id="1.20.120.530">
    <property type="entry name" value="GntR ligand-binding domain-like"/>
    <property type="match status" value="1"/>
</dbReference>
<evidence type="ECO:0000259" key="4">
    <source>
        <dbReference type="PROSITE" id="PS50949"/>
    </source>
</evidence>
<sequence>MKVMAAHRSEPPSLTVYRLLRRAVIEQALKPGTRLPEDTIGEQFGVSRTVVRQALGKLESEGLVETKRNRGAFVAEPSLEEAQQIFEIRHVLEKEVIKRLAQRISVNGLDALAAHVTQEDRVLGKNGPVSIRLAGEFHILLAEMTGNQVLARYVSELVTRCSLILAVYGRTHSSDCAVDEHRQIIAALADHDAERAMEIMDHHLGAVAGRAELRDEGDDVESVLARYGKELAS</sequence>
<keyword evidence="1" id="KW-0805">Transcription regulation</keyword>
<keyword evidence="3" id="KW-0804">Transcription</keyword>
<evidence type="ECO:0000313" key="5">
    <source>
        <dbReference type="EMBL" id="RAI01700.1"/>
    </source>
</evidence>
<keyword evidence="2" id="KW-0238">DNA-binding</keyword>
<dbReference type="RefSeq" id="WP_111344753.1">
    <property type="nucleotide sequence ID" value="NZ_QHHQ01000002.1"/>
</dbReference>
<dbReference type="Proteomes" id="UP000249590">
    <property type="component" value="Unassembled WGS sequence"/>
</dbReference>
<dbReference type="InterPro" id="IPR000524">
    <property type="entry name" value="Tscrpt_reg_HTH_GntR"/>
</dbReference>
<feature type="domain" description="HTH gntR-type" evidence="4">
    <location>
        <begin position="10"/>
        <end position="77"/>
    </location>
</feature>
<gene>
    <name evidence="5" type="ORF">DLJ53_09825</name>
</gene>
<evidence type="ECO:0000256" key="3">
    <source>
        <dbReference type="ARBA" id="ARBA00023163"/>
    </source>
</evidence>
<dbReference type="CDD" id="cd07377">
    <property type="entry name" value="WHTH_GntR"/>
    <property type="match status" value="1"/>
</dbReference>
<name>A0A8B2NYM2_9HYPH</name>
<protein>
    <submittedName>
        <fullName evidence="5">GntR family transcriptional regulator</fullName>
    </submittedName>
</protein>
<dbReference type="InterPro" id="IPR011711">
    <property type="entry name" value="GntR_C"/>
</dbReference>
<proteinExistence type="predicted"/>
<organism evidence="5 6">
    <name type="scientific">Acuticoccus sediminis</name>
    <dbReference type="NCBI Taxonomy" id="2184697"/>
    <lineage>
        <taxon>Bacteria</taxon>
        <taxon>Pseudomonadati</taxon>
        <taxon>Pseudomonadota</taxon>
        <taxon>Alphaproteobacteria</taxon>
        <taxon>Hyphomicrobiales</taxon>
        <taxon>Amorphaceae</taxon>
        <taxon>Acuticoccus</taxon>
    </lineage>
</organism>
<dbReference type="InterPro" id="IPR036388">
    <property type="entry name" value="WH-like_DNA-bd_sf"/>
</dbReference>
<comment type="caution">
    <text evidence="5">The sequence shown here is derived from an EMBL/GenBank/DDBJ whole genome shotgun (WGS) entry which is preliminary data.</text>
</comment>
<dbReference type="AlphaFoldDB" id="A0A8B2NYM2"/>
<keyword evidence="6" id="KW-1185">Reference proteome</keyword>
<dbReference type="SMART" id="SM00345">
    <property type="entry name" value="HTH_GNTR"/>
    <property type="match status" value="1"/>
</dbReference>